<keyword evidence="1" id="KW-0472">Membrane</keyword>
<name>A0ABD3X3Z1_SINWO</name>
<evidence type="ECO:0000256" key="1">
    <source>
        <dbReference type="SAM" id="Phobius"/>
    </source>
</evidence>
<evidence type="ECO:0000313" key="3">
    <source>
        <dbReference type="Proteomes" id="UP001634394"/>
    </source>
</evidence>
<keyword evidence="1" id="KW-1133">Transmembrane helix</keyword>
<evidence type="ECO:0000313" key="2">
    <source>
        <dbReference type="EMBL" id="KAL3880956.1"/>
    </source>
</evidence>
<proteinExistence type="predicted"/>
<feature type="transmembrane region" description="Helical" evidence="1">
    <location>
        <begin position="103"/>
        <end position="127"/>
    </location>
</feature>
<dbReference type="Proteomes" id="UP001634394">
    <property type="component" value="Unassembled WGS sequence"/>
</dbReference>
<keyword evidence="1" id="KW-0812">Transmembrane</keyword>
<feature type="transmembrane region" description="Helical" evidence="1">
    <location>
        <begin position="139"/>
        <end position="158"/>
    </location>
</feature>
<sequence length="184" mass="22338">MAFMHRFLCWNLRTASLVGFGFVLITSFFAMLLRALDLIAIGTDFEISQGFHTPWRSQFWRAFLSSDIVLIFFHVIIFFFSIFMHLQVQQRHFVMYLYWFRKYIFTFILYVCIEFIFSCFEYSFYGLNSFRLAFVVFTWLYWLGRTIVNIVFVVVLFARKQEIIEQTDMELRFAGERKREAFGY</sequence>
<comment type="caution">
    <text evidence="2">The sequence shown here is derived from an EMBL/GenBank/DDBJ whole genome shotgun (WGS) entry which is preliminary data.</text>
</comment>
<protein>
    <submittedName>
        <fullName evidence="2">Uncharacterized protein</fullName>
    </submittedName>
</protein>
<gene>
    <name evidence="2" type="ORF">ACJMK2_033158</name>
</gene>
<keyword evidence="3" id="KW-1185">Reference proteome</keyword>
<organism evidence="2 3">
    <name type="scientific">Sinanodonta woodiana</name>
    <name type="common">Chinese pond mussel</name>
    <name type="synonym">Anodonta woodiana</name>
    <dbReference type="NCBI Taxonomy" id="1069815"/>
    <lineage>
        <taxon>Eukaryota</taxon>
        <taxon>Metazoa</taxon>
        <taxon>Spiralia</taxon>
        <taxon>Lophotrochozoa</taxon>
        <taxon>Mollusca</taxon>
        <taxon>Bivalvia</taxon>
        <taxon>Autobranchia</taxon>
        <taxon>Heteroconchia</taxon>
        <taxon>Palaeoheterodonta</taxon>
        <taxon>Unionida</taxon>
        <taxon>Unionoidea</taxon>
        <taxon>Unionidae</taxon>
        <taxon>Unioninae</taxon>
        <taxon>Sinanodonta</taxon>
    </lineage>
</organism>
<dbReference type="AlphaFoldDB" id="A0ABD3X3Z1"/>
<dbReference type="EMBL" id="JBJQND010000004">
    <property type="protein sequence ID" value="KAL3880956.1"/>
    <property type="molecule type" value="Genomic_DNA"/>
</dbReference>
<reference evidence="2 3" key="1">
    <citation type="submission" date="2024-11" db="EMBL/GenBank/DDBJ databases">
        <title>Chromosome-level genome assembly of the freshwater bivalve Anodonta woodiana.</title>
        <authorList>
            <person name="Chen X."/>
        </authorList>
    </citation>
    <scope>NUCLEOTIDE SEQUENCE [LARGE SCALE GENOMIC DNA]</scope>
    <source>
        <strain evidence="2">MN2024</strain>
        <tissue evidence="2">Gills</tissue>
    </source>
</reference>
<feature type="transmembrane region" description="Helical" evidence="1">
    <location>
        <begin position="59"/>
        <end position="83"/>
    </location>
</feature>
<accession>A0ABD3X3Z1</accession>